<dbReference type="EMBL" id="QUBQ01000001">
    <property type="protein sequence ID" value="REK77664.1"/>
    <property type="molecule type" value="Genomic_DNA"/>
</dbReference>
<evidence type="ECO:0008006" key="3">
    <source>
        <dbReference type="Google" id="ProtNLM"/>
    </source>
</evidence>
<gene>
    <name evidence="1" type="ORF">DX130_11910</name>
</gene>
<accession>A0A371PN68</accession>
<protein>
    <recommendedName>
        <fullName evidence="3">SMI1/KNR4 family protein</fullName>
    </recommendedName>
</protein>
<organism evidence="1 2">
    <name type="scientific">Paenibacillus paeoniae</name>
    <dbReference type="NCBI Taxonomy" id="2292705"/>
    <lineage>
        <taxon>Bacteria</taxon>
        <taxon>Bacillati</taxon>
        <taxon>Bacillota</taxon>
        <taxon>Bacilli</taxon>
        <taxon>Bacillales</taxon>
        <taxon>Paenibacillaceae</taxon>
        <taxon>Paenibacillus</taxon>
    </lineage>
</organism>
<reference evidence="1 2" key="1">
    <citation type="submission" date="2018-08" db="EMBL/GenBank/DDBJ databases">
        <title>Paenibacillus sp. M4BSY-1, whole genome shotgun sequence.</title>
        <authorList>
            <person name="Tuo L."/>
        </authorList>
    </citation>
    <scope>NUCLEOTIDE SEQUENCE [LARGE SCALE GENOMIC DNA]</scope>
    <source>
        <strain evidence="1 2">M4BSY-1</strain>
    </source>
</reference>
<evidence type="ECO:0000313" key="1">
    <source>
        <dbReference type="EMBL" id="REK77664.1"/>
    </source>
</evidence>
<dbReference type="RefSeq" id="WP_116045432.1">
    <property type="nucleotide sequence ID" value="NZ_QUBQ01000001.1"/>
</dbReference>
<comment type="caution">
    <text evidence="1">The sequence shown here is derived from an EMBL/GenBank/DDBJ whole genome shotgun (WGS) entry which is preliminary data.</text>
</comment>
<sequence>MKLNELQNKLLELSIPENAYSLSGGLPNETICIDESNGKWVTYYSERGNKTGYKVFDNEEEACNYFLGWIKRNFA</sequence>
<dbReference type="Proteomes" id="UP000261905">
    <property type="component" value="Unassembled WGS sequence"/>
</dbReference>
<keyword evidence="2" id="KW-1185">Reference proteome</keyword>
<dbReference type="AlphaFoldDB" id="A0A371PN68"/>
<evidence type="ECO:0000313" key="2">
    <source>
        <dbReference type="Proteomes" id="UP000261905"/>
    </source>
</evidence>
<proteinExistence type="predicted"/>
<dbReference type="OrthoDB" id="8239791at2"/>
<name>A0A371PN68_9BACL</name>